<dbReference type="SMART" id="SM00385">
    <property type="entry name" value="CYCLIN"/>
    <property type="match status" value="2"/>
</dbReference>
<feature type="domain" description="Cyclin C-terminal" evidence="6">
    <location>
        <begin position="265"/>
        <end position="417"/>
    </location>
</feature>
<protein>
    <recommendedName>
        <fullName evidence="9">Cyclin N-terminal domain-containing protein</fullName>
    </recommendedName>
</protein>
<dbReference type="GO" id="GO:0051301">
    <property type="term" value="P:cell division"/>
    <property type="evidence" value="ECO:0007669"/>
    <property type="project" value="UniProtKB-KW"/>
</dbReference>
<dbReference type="InterPro" id="IPR006671">
    <property type="entry name" value="Cyclin_N"/>
</dbReference>
<dbReference type="AlphaFoldDB" id="A0A830HHF6"/>
<dbReference type="FunFam" id="1.10.472.10:FF:000001">
    <property type="entry name" value="G2/mitotic-specific cyclin"/>
    <property type="match status" value="1"/>
</dbReference>
<keyword evidence="3" id="KW-0131">Cell cycle</keyword>
<evidence type="ECO:0000256" key="1">
    <source>
        <dbReference type="ARBA" id="ARBA00022618"/>
    </source>
</evidence>
<dbReference type="Pfam" id="PF02984">
    <property type="entry name" value="Cyclin_C"/>
    <property type="match status" value="1"/>
</dbReference>
<evidence type="ECO:0000313" key="8">
    <source>
        <dbReference type="Proteomes" id="UP000660262"/>
    </source>
</evidence>
<sequence length="427" mass="47889">MAAFTMEDEALMRAIDPTTFTTLLAKIVDVHTDGAKTNAHEPPAKRMRTSSNGQASTSYAEVVVTGVIDAKEAAERRKVEAAVRGDFVDIVEVDEQKLHMQNLCPAYDDDHWGADMNASARIVQRVAAITKVLIRLPAKIAPSQEGEVALPKSSYMTSQHDINSTMRAILVDWLLEVAWDVGDYEEVIFYATNYLDRCLSTMQMTRSKLQLLGVACMLVANKYHGHQTMSADDCKSYTDNAYECKELIDMEQIVLQTLNFQLDMRTSYSYLRKYLRSLLLPSTGDLKHSEFTSDARLSNLSRYLLDLTLLDIHFLDYEPTKVAASALLVALYTLNGKCPETLLRHTGHTRVSLRECATSVHAAYVEHACAHGAVLLANYAAREIPALYKKRDAKELHALHKMYAKERLNRVSKLHPPRALSDSLFQA</sequence>
<dbReference type="Gene3D" id="1.10.472.10">
    <property type="entry name" value="Cyclin-like"/>
    <property type="match status" value="2"/>
</dbReference>
<dbReference type="CDD" id="cd20537">
    <property type="entry name" value="CYCLIN_CCNO-like_rpt2"/>
    <property type="match status" value="1"/>
</dbReference>
<dbReference type="GO" id="GO:0044772">
    <property type="term" value="P:mitotic cell cycle phase transition"/>
    <property type="evidence" value="ECO:0007669"/>
    <property type="project" value="InterPro"/>
</dbReference>
<name>A0A830HHF6_9CHLO</name>
<feature type="domain" description="Cyclin-like" evidence="5">
    <location>
        <begin position="269"/>
        <end position="362"/>
    </location>
</feature>
<dbReference type="SUPFAM" id="SSF47954">
    <property type="entry name" value="Cyclin-like"/>
    <property type="match status" value="2"/>
</dbReference>
<dbReference type="Proteomes" id="UP000660262">
    <property type="component" value="Unassembled WGS sequence"/>
</dbReference>
<dbReference type="SMART" id="SM01332">
    <property type="entry name" value="Cyclin_C"/>
    <property type="match status" value="1"/>
</dbReference>
<keyword evidence="8" id="KW-1185">Reference proteome</keyword>
<evidence type="ECO:0000256" key="4">
    <source>
        <dbReference type="RuleBase" id="RU000383"/>
    </source>
</evidence>
<dbReference type="InterPro" id="IPR036915">
    <property type="entry name" value="Cyclin-like_sf"/>
</dbReference>
<keyword evidence="1" id="KW-0132">Cell division</keyword>
<dbReference type="GO" id="GO:0016538">
    <property type="term" value="F:cyclin-dependent protein serine/threonine kinase regulator activity"/>
    <property type="evidence" value="ECO:0007669"/>
    <property type="project" value="InterPro"/>
</dbReference>
<dbReference type="InterPro" id="IPR004367">
    <property type="entry name" value="Cyclin_C-dom"/>
</dbReference>
<dbReference type="Pfam" id="PF00134">
    <property type="entry name" value="Cyclin_N"/>
    <property type="match status" value="1"/>
</dbReference>
<dbReference type="InterPro" id="IPR039361">
    <property type="entry name" value="Cyclin"/>
</dbReference>
<keyword evidence="2 4" id="KW-0195">Cyclin</keyword>
<organism evidence="7 8">
    <name type="scientific">Pycnococcus provasolii</name>
    <dbReference type="NCBI Taxonomy" id="41880"/>
    <lineage>
        <taxon>Eukaryota</taxon>
        <taxon>Viridiplantae</taxon>
        <taxon>Chlorophyta</taxon>
        <taxon>Pseudoscourfieldiophyceae</taxon>
        <taxon>Pseudoscourfieldiales</taxon>
        <taxon>Pycnococcaceae</taxon>
        <taxon>Pycnococcus</taxon>
    </lineage>
</organism>
<evidence type="ECO:0000259" key="6">
    <source>
        <dbReference type="SMART" id="SM01332"/>
    </source>
</evidence>
<reference evidence="7" key="1">
    <citation type="submission" date="2020-10" db="EMBL/GenBank/DDBJ databases">
        <title>Unveiling of a novel bifunctional photoreceptor, Dualchrome1, isolated from a cosmopolitan green alga.</title>
        <authorList>
            <person name="Suzuki S."/>
            <person name="Kawachi M."/>
        </authorList>
    </citation>
    <scope>NUCLEOTIDE SEQUENCE</scope>
    <source>
        <strain evidence="7">NIES 2893</strain>
    </source>
</reference>
<comment type="similarity">
    <text evidence="4">Belongs to the cyclin family.</text>
</comment>
<proteinExistence type="inferred from homology"/>
<dbReference type="InterPro" id="IPR013763">
    <property type="entry name" value="Cyclin-like_dom"/>
</dbReference>
<feature type="domain" description="Cyclin-like" evidence="5">
    <location>
        <begin position="172"/>
        <end position="256"/>
    </location>
</feature>
<evidence type="ECO:0000313" key="7">
    <source>
        <dbReference type="EMBL" id="GHP06222.1"/>
    </source>
</evidence>
<dbReference type="PANTHER" id="PTHR10177">
    <property type="entry name" value="CYCLINS"/>
    <property type="match status" value="1"/>
</dbReference>
<dbReference type="EMBL" id="BNJQ01000012">
    <property type="protein sequence ID" value="GHP06222.1"/>
    <property type="molecule type" value="Genomic_DNA"/>
</dbReference>
<evidence type="ECO:0000259" key="5">
    <source>
        <dbReference type="SMART" id="SM00385"/>
    </source>
</evidence>
<gene>
    <name evidence="7" type="ORF">PPROV_000496900</name>
</gene>
<comment type="caution">
    <text evidence="7">The sequence shown here is derived from an EMBL/GenBank/DDBJ whole genome shotgun (WGS) entry which is preliminary data.</text>
</comment>
<evidence type="ECO:0000256" key="2">
    <source>
        <dbReference type="ARBA" id="ARBA00023127"/>
    </source>
</evidence>
<evidence type="ECO:0000256" key="3">
    <source>
        <dbReference type="ARBA" id="ARBA00023306"/>
    </source>
</evidence>
<accession>A0A830HHF6</accession>
<evidence type="ECO:0008006" key="9">
    <source>
        <dbReference type="Google" id="ProtNLM"/>
    </source>
</evidence>
<dbReference type="OrthoDB" id="5590282at2759"/>